<dbReference type="AlphaFoldDB" id="A0A089LNP3"/>
<proteinExistence type="predicted"/>
<name>A0A089LNP3_9BACL</name>
<dbReference type="STRING" id="169760.PSTEL_04520"/>
<gene>
    <name evidence="1" type="ORF">PSTEL_04520</name>
</gene>
<sequence length="107" mass="12302">MPTYNKLVRDKIPEIIRGSGRDCAFTTLDQESYVVELRKKLREETEEYFQTMNDSDALEELADMLELLYALAEVHKGSPEKLEEVRAKKAEERGGFTEAVFLIEVGE</sequence>
<dbReference type="KEGG" id="pste:PSTEL_04520"/>
<dbReference type="OrthoDB" id="9813491at2"/>
<evidence type="ECO:0000313" key="1">
    <source>
        <dbReference type="EMBL" id="AIQ62477.1"/>
    </source>
</evidence>
<dbReference type="CDD" id="cd11532">
    <property type="entry name" value="NTP-PPase_COG4997"/>
    <property type="match status" value="1"/>
</dbReference>
<keyword evidence="2" id="KW-1185">Reference proteome</keyword>
<dbReference type="RefSeq" id="WP_038693719.1">
    <property type="nucleotide sequence ID" value="NZ_CP009286.1"/>
</dbReference>
<accession>A0A089LNP3</accession>
<dbReference type="HOGENOM" id="CLU_142081_0_0_9"/>
<keyword evidence="1" id="KW-0378">Hydrolase</keyword>
<organism evidence="1 2">
    <name type="scientific">Paenibacillus stellifer</name>
    <dbReference type="NCBI Taxonomy" id="169760"/>
    <lineage>
        <taxon>Bacteria</taxon>
        <taxon>Bacillati</taxon>
        <taxon>Bacillota</taxon>
        <taxon>Bacilli</taxon>
        <taxon>Bacillales</taxon>
        <taxon>Paenibacillaceae</taxon>
        <taxon>Paenibacillus</taxon>
    </lineage>
</organism>
<evidence type="ECO:0000313" key="2">
    <source>
        <dbReference type="Proteomes" id="UP000029507"/>
    </source>
</evidence>
<dbReference type="InterPro" id="IPR038735">
    <property type="entry name" value="MSMEG_1276-like_NTP-PPase_dom"/>
</dbReference>
<dbReference type="Proteomes" id="UP000029507">
    <property type="component" value="Chromosome"/>
</dbReference>
<protein>
    <submittedName>
        <fullName evidence="1">Phosphoribosyl-ATP pyrophosphohydrolase</fullName>
    </submittedName>
</protein>
<dbReference type="SUPFAM" id="SSF101386">
    <property type="entry name" value="all-alpha NTP pyrophosphatases"/>
    <property type="match status" value="1"/>
</dbReference>
<reference evidence="1" key="1">
    <citation type="submission" date="2014-08" db="EMBL/GenBank/DDBJ databases">
        <title>Comparative genomics of the Paenibacillus odorifer group.</title>
        <authorList>
            <person name="den Bakker H.C."/>
            <person name="Tsai Y.-C."/>
            <person name="Martin N."/>
            <person name="Korlach J."/>
            <person name="Wiedmann M."/>
        </authorList>
    </citation>
    <scope>NUCLEOTIDE SEQUENCE [LARGE SCALE GENOMIC DNA]</scope>
    <source>
        <strain evidence="1">DSM 14472</strain>
    </source>
</reference>
<dbReference type="GO" id="GO:0016787">
    <property type="term" value="F:hydrolase activity"/>
    <property type="evidence" value="ECO:0007669"/>
    <property type="project" value="UniProtKB-KW"/>
</dbReference>
<dbReference type="EMBL" id="CP009286">
    <property type="protein sequence ID" value="AIQ62477.1"/>
    <property type="molecule type" value="Genomic_DNA"/>
</dbReference>